<gene>
    <name evidence="1" type="ORF">Prudu_013309</name>
</gene>
<dbReference type="InterPro" id="IPR021374">
    <property type="entry name" value="DUF2996"/>
</dbReference>
<accession>A0A4Y1REP9</accession>
<protein>
    <submittedName>
        <fullName evidence="1">Uncharacterized protein</fullName>
    </submittedName>
</protein>
<dbReference type="AlphaFoldDB" id="A0A4Y1REP9"/>
<dbReference type="PANTHER" id="PTHR36341:SF3">
    <property type="entry name" value="DUF2996 FAMILY PROTEIN"/>
    <property type="match status" value="1"/>
</dbReference>
<name>A0A4Y1REP9_PRUDU</name>
<sequence length="90" mass="9839">MGDSLPSDYLTHYTAALVKIAADTKEVKTAQKAAPAKPKVAAKAPVKPLPQMMEEDVIPQLKAILETQDELSDIELSFQENKIDVFLDAD</sequence>
<dbReference type="EMBL" id="AP019301">
    <property type="protein sequence ID" value="BBH02662.1"/>
    <property type="molecule type" value="Genomic_DNA"/>
</dbReference>
<evidence type="ECO:0000313" key="1">
    <source>
        <dbReference type="EMBL" id="BBH02662.1"/>
    </source>
</evidence>
<proteinExistence type="predicted"/>
<dbReference type="PANTHER" id="PTHR36341">
    <property type="entry name" value="DUF2996 FAMILY PROTEIN"/>
    <property type="match status" value="1"/>
</dbReference>
<organism evidence="1">
    <name type="scientific">Prunus dulcis</name>
    <name type="common">Almond</name>
    <name type="synonym">Amygdalus dulcis</name>
    <dbReference type="NCBI Taxonomy" id="3755"/>
    <lineage>
        <taxon>Eukaryota</taxon>
        <taxon>Viridiplantae</taxon>
        <taxon>Streptophyta</taxon>
        <taxon>Embryophyta</taxon>
        <taxon>Tracheophyta</taxon>
        <taxon>Spermatophyta</taxon>
        <taxon>Magnoliopsida</taxon>
        <taxon>eudicotyledons</taxon>
        <taxon>Gunneridae</taxon>
        <taxon>Pentapetalae</taxon>
        <taxon>rosids</taxon>
        <taxon>fabids</taxon>
        <taxon>Rosales</taxon>
        <taxon>Rosaceae</taxon>
        <taxon>Amygdaloideae</taxon>
        <taxon>Amygdaleae</taxon>
        <taxon>Prunus</taxon>
    </lineage>
</organism>
<reference evidence="1" key="1">
    <citation type="journal article" date="2019" name="Science">
        <title>Mutation of a bHLH transcription factor allowed almond domestication.</title>
        <authorList>
            <person name="Sanchez-Perez R."/>
            <person name="Pavan S."/>
            <person name="Mazzeo R."/>
            <person name="Moldovan C."/>
            <person name="Aiese Cigliano R."/>
            <person name="Del Cueto J."/>
            <person name="Ricciardi F."/>
            <person name="Lotti C."/>
            <person name="Ricciardi L."/>
            <person name="Dicenta F."/>
            <person name="Lopez-Marques R.L."/>
            <person name="Lindberg Moller B."/>
        </authorList>
    </citation>
    <scope>NUCLEOTIDE SEQUENCE</scope>
</reference>